<evidence type="ECO:0000313" key="1">
    <source>
        <dbReference type="EMBL" id="CAG5097634.1"/>
    </source>
</evidence>
<sequence length="152" mass="17622">MQNHKCQTKHTRVSVLNEENREWRYSKLPKRKFTSSCLTPAQRRAVINLRMSQGLLGKKRILTALNYSENKNPECTTSVSVIPHQQQHPLIQQQGPRETHFLITQQQNAINKMTEKESKDEEDGLLELNTDSEEAARLENCIIYAIFVIFLS</sequence>
<keyword evidence="2" id="KW-1185">Reference proteome</keyword>
<accession>A0ABN7SBZ3</accession>
<evidence type="ECO:0000313" key="2">
    <source>
        <dbReference type="Proteomes" id="UP001158576"/>
    </source>
</evidence>
<protein>
    <submittedName>
        <fullName evidence="1">Oidioi.mRNA.OKI2018_I69.XSR.g15162.t1.cds</fullName>
    </submittedName>
</protein>
<reference evidence="1 2" key="1">
    <citation type="submission" date="2021-04" db="EMBL/GenBank/DDBJ databases">
        <authorList>
            <person name="Bliznina A."/>
        </authorList>
    </citation>
    <scope>NUCLEOTIDE SEQUENCE [LARGE SCALE GENOMIC DNA]</scope>
</reference>
<proteinExistence type="predicted"/>
<name>A0ABN7SBZ3_OIKDI</name>
<dbReference type="EMBL" id="OU015569">
    <property type="protein sequence ID" value="CAG5097634.1"/>
    <property type="molecule type" value="Genomic_DNA"/>
</dbReference>
<organism evidence="1 2">
    <name type="scientific">Oikopleura dioica</name>
    <name type="common">Tunicate</name>
    <dbReference type="NCBI Taxonomy" id="34765"/>
    <lineage>
        <taxon>Eukaryota</taxon>
        <taxon>Metazoa</taxon>
        <taxon>Chordata</taxon>
        <taxon>Tunicata</taxon>
        <taxon>Appendicularia</taxon>
        <taxon>Copelata</taxon>
        <taxon>Oikopleuridae</taxon>
        <taxon>Oikopleura</taxon>
    </lineage>
</organism>
<dbReference type="Proteomes" id="UP001158576">
    <property type="component" value="Chromosome XSR"/>
</dbReference>
<gene>
    <name evidence="1" type="ORF">OKIOD_LOCUS6720</name>
</gene>